<dbReference type="AlphaFoldDB" id="A0A1H4AXD8"/>
<dbReference type="RefSeq" id="WP_093043840.1">
    <property type="nucleotide sequence ID" value="NZ_FNQR01000004.1"/>
</dbReference>
<organism evidence="2 3">
    <name type="scientific">Thalassobacillus cyri</name>
    <dbReference type="NCBI Taxonomy" id="571932"/>
    <lineage>
        <taxon>Bacteria</taxon>
        <taxon>Bacillati</taxon>
        <taxon>Bacillota</taxon>
        <taxon>Bacilli</taxon>
        <taxon>Bacillales</taxon>
        <taxon>Bacillaceae</taxon>
        <taxon>Thalassobacillus</taxon>
    </lineage>
</organism>
<sequence>MKRKLLAGITAIALVLGLGNVVLAHGDGPGQGPGQGFWQGSFEEMLPFMKEMHPDFNDSQLEEMYQDCHGQNGPNGPGNAGRGMMNNF</sequence>
<protein>
    <recommendedName>
        <fullName evidence="4">FAD/FMN-containing dehydrogenase</fullName>
    </recommendedName>
</protein>
<evidence type="ECO:0000313" key="2">
    <source>
        <dbReference type="EMBL" id="SEA40448.1"/>
    </source>
</evidence>
<dbReference type="Proteomes" id="UP000198584">
    <property type="component" value="Unassembled WGS sequence"/>
</dbReference>
<name>A0A1H4AXD8_9BACI</name>
<dbReference type="OrthoDB" id="2166958at2"/>
<dbReference type="STRING" id="571932.SAMN05421743_104232"/>
<evidence type="ECO:0000313" key="3">
    <source>
        <dbReference type="Proteomes" id="UP000198584"/>
    </source>
</evidence>
<dbReference type="CDD" id="cd14279">
    <property type="entry name" value="CUE"/>
    <property type="match status" value="1"/>
</dbReference>
<reference evidence="2 3" key="1">
    <citation type="submission" date="2016-10" db="EMBL/GenBank/DDBJ databases">
        <authorList>
            <person name="de Groot N.N."/>
        </authorList>
    </citation>
    <scope>NUCLEOTIDE SEQUENCE [LARGE SCALE GENOMIC DNA]</scope>
    <source>
        <strain evidence="2 3">CCM7597</strain>
    </source>
</reference>
<proteinExistence type="predicted"/>
<evidence type="ECO:0000256" key="1">
    <source>
        <dbReference type="SAM" id="MobiDB-lite"/>
    </source>
</evidence>
<accession>A0A1H4AXD8</accession>
<feature type="region of interest" description="Disordered" evidence="1">
    <location>
        <begin position="67"/>
        <end position="88"/>
    </location>
</feature>
<keyword evidence="3" id="KW-1185">Reference proteome</keyword>
<dbReference type="EMBL" id="FNQR01000004">
    <property type="protein sequence ID" value="SEA40448.1"/>
    <property type="molecule type" value="Genomic_DNA"/>
</dbReference>
<gene>
    <name evidence="2" type="ORF">SAMN05421743_104232</name>
</gene>
<evidence type="ECO:0008006" key="4">
    <source>
        <dbReference type="Google" id="ProtNLM"/>
    </source>
</evidence>